<gene>
    <name evidence="1" type="ORF">J2W31_000489</name>
</gene>
<reference evidence="1" key="1">
    <citation type="submission" date="2023-07" db="EMBL/GenBank/DDBJ databases">
        <title>Sorghum-associated microbial communities from plants grown in Nebraska, USA.</title>
        <authorList>
            <person name="Schachtman D."/>
        </authorList>
    </citation>
    <scope>NUCLEOTIDE SEQUENCE</scope>
    <source>
        <strain evidence="1">DS3754</strain>
    </source>
</reference>
<comment type="caution">
    <text evidence="1">The sequence shown here is derived from an EMBL/GenBank/DDBJ whole genome shotgun (WGS) entry which is preliminary data.</text>
</comment>
<dbReference type="AlphaFoldDB" id="A0AAW8CUG2"/>
<evidence type="ECO:0000313" key="2">
    <source>
        <dbReference type="Proteomes" id="UP001242045"/>
    </source>
</evidence>
<protein>
    <submittedName>
        <fullName evidence="1">Uncharacterized protein</fullName>
    </submittedName>
</protein>
<dbReference type="Proteomes" id="UP001242045">
    <property type="component" value="Unassembled WGS sequence"/>
</dbReference>
<proteinExistence type="predicted"/>
<name>A0AAW8CUG2_9BURK</name>
<organism evidence="1 2">
    <name type="scientific">Variovorax boronicumulans</name>
    <dbReference type="NCBI Taxonomy" id="436515"/>
    <lineage>
        <taxon>Bacteria</taxon>
        <taxon>Pseudomonadati</taxon>
        <taxon>Pseudomonadota</taxon>
        <taxon>Betaproteobacteria</taxon>
        <taxon>Burkholderiales</taxon>
        <taxon>Comamonadaceae</taxon>
        <taxon>Variovorax</taxon>
    </lineage>
</organism>
<accession>A0AAW8CUG2</accession>
<dbReference type="EMBL" id="JAUSRD010000001">
    <property type="protein sequence ID" value="MDP9891393.1"/>
    <property type="molecule type" value="Genomic_DNA"/>
</dbReference>
<evidence type="ECO:0000313" key="1">
    <source>
        <dbReference type="EMBL" id="MDP9891393.1"/>
    </source>
</evidence>
<sequence length="30" mass="3194">MPISKRSEPDADHRGVGVKEEFVEALGAAP</sequence>